<feature type="compositionally biased region" description="Polar residues" evidence="2">
    <location>
        <begin position="387"/>
        <end position="396"/>
    </location>
</feature>
<feature type="compositionally biased region" description="Polar residues" evidence="2">
    <location>
        <begin position="267"/>
        <end position="276"/>
    </location>
</feature>
<feature type="coiled-coil region" evidence="1">
    <location>
        <begin position="327"/>
        <end position="372"/>
    </location>
</feature>
<organism evidence="3 4">
    <name type="scientific">Tagetes erecta</name>
    <name type="common">African marigold</name>
    <dbReference type="NCBI Taxonomy" id="13708"/>
    <lineage>
        <taxon>Eukaryota</taxon>
        <taxon>Viridiplantae</taxon>
        <taxon>Streptophyta</taxon>
        <taxon>Embryophyta</taxon>
        <taxon>Tracheophyta</taxon>
        <taxon>Spermatophyta</taxon>
        <taxon>Magnoliopsida</taxon>
        <taxon>eudicotyledons</taxon>
        <taxon>Gunneridae</taxon>
        <taxon>Pentapetalae</taxon>
        <taxon>asterids</taxon>
        <taxon>campanulids</taxon>
        <taxon>Asterales</taxon>
        <taxon>Asteraceae</taxon>
        <taxon>Asteroideae</taxon>
        <taxon>Heliantheae alliance</taxon>
        <taxon>Tageteae</taxon>
        <taxon>Tagetes</taxon>
    </lineage>
</organism>
<dbReference type="Proteomes" id="UP001229421">
    <property type="component" value="Unassembled WGS sequence"/>
</dbReference>
<name>A0AAD8NYI5_TARER</name>
<dbReference type="PANTHER" id="PTHR37261">
    <property type="entry name" value="40S RIBOSOMAL PROTEIN S27"/>
    <property type="match status" value="1"/>
</dbReference>
<sequence>MTTPSSSETNWTVSHGSLNSVVTFESFDFPIDSQSTSRKPPLLLVPPSSSDFQPCEIKLSFTQKHEIRQVYVRSTARVYEIYYAASLQSDNEYLCTVRCSAASLEDNSFPATDVKEATSVNSDGSTDVLPKARVTGENKIGTNEDDWVEVKLPVGPDQTLNNSRNYQDFYEATAEINDSEPCMSLTIRLLSIQSKGCVYVDEVYVFADPIESDDSETQAVSAETSAGSSLMTMLVPTLLGLSKSRSVPLHDQTSSNPVGKPIKTELEPTTSTNPVNLVHQQDELRKPSEAKAELTQSQLPVSTPDKDKVFDCTTRNEFSNNRAEILLEQLVSRVSRIEDICMRFEENMLKPLNNIEARLQHVEQQVELLGRRPMSPSISRLEPDPESISNEGNNSKLCGEPESENTGFFSSGTHKALEDMCMAAVQEFLCDERLEVNGALESPKKEKPTKTVSIDDALAAALAGFSSFTKTKDSSTVESQEDECLKPDQASIDTTLESDTDGDEVVSVSSKSLNGTAPEFIGEENDETTTYCDEEATEPTASLSCPASPPHETDAQQESIKATKMLTFDKTDILKHFPDQPPDASSESRVDFESPILEVKFASFENGSHKSPLEALWTHSDDATRLATDEGGLVEERIENANSLLLDLDGDDVGEEVQQDLPHVQLETSFPSLI</sequence>
<protein>
    <submittedName>
        <fullName evidence="3">Uncharacterized protein</fullName>
    </submittedName>
</protein>
<evidence type="ECO:0000313" key="4">
    <source>
        <dbReference type="Proteomes" id="UP001229421"/>
    </source>
</evidence>
<comment type="caution">
    <text evidence="3">The sequence shown here is derived from an EMBL/GenBank/DDBJ whole genome shotgun (WGS) entry which is preliminary data.</text>
</comment>
<gene>
    <name evidence="3" type="ORF">QVD17_15294</name>
</gene>
<evidence type="ECO:0000256" key="1">
    <source>
        <dbReference type="SAM" id="Coils"/>
    </source>
</evidence>
<feature type="region of interest" description="Disordered" evidence="2">
    <location>
        <begin position="535"/>
        <end position="554"/>
    </location>
</feature>
<evidence type="ECO:0000313" key="3">
    <source>
        <dbReference type="EMBL" id="KAK1426618.1"/>
    </source>
</evidence>
<feature type="region of interest" description="Disordered" evidence="2">
    <location>
        <begin position="493"/>
        <end position="520"/>
    </location>
</feature>
<proteinExistence type="predicted"/>
<evidence type="ECO:0000256" key="2">
    <source>
        <dbReference type="SAM" id="MobiDB-lite"/>
    </source>
</evidence>
<keyword evidence="1" id="KW-0175">Coiled coil</keyword>
<dbReference type="EMBL" id="JAUHHV010000004">
    <property type="protein sequence ID" value="KAK1426618.1"/>
    <property type="molecule type" value="Genomic_DNA"/>
</dbReference>
<reference evidence="3" key="1">
    <citation type="journal article" date="2023" name="bioRxiv">
        <title>Improved chromosome-level genome assembly for marigold (Tagetes erecta).</title>
        <authorList>
            <person name="Jiang F."/>
            <person name="Yuan L."/>
            <person name="Wang S."/>
            <person name="Wang H."/>
            <person name="Xu D."/>
            <person name="Wang A."/>
            <person name="Fan W."/>
        </authorList>
    </citation>
    <scope>NUCLEOTIDE SEQUENCE</scope>
    <source>
        <strain evidence="3">WSJ</strain>
        <tissue evidence="3">Leaf</tissue>
    </source>
</reference>
<accession>A0AAD8NYI5</accession>
<dbReference type="PANTHER" id="PTHR37261:SF1">
    <property type="entry name" value="40S RIBOSOMAL PROTEIN S27"/>
    <property type="match status" value="1"/>
</dbReference>
<dbReference type="AlphaFoldDB" id="A0AAD8NYI5"/>
<feature type="region of interest" description="Disordered" evidence="2">
    <location>
        <begin position="375"/>
        <end position="405"/>
    </location>
</feature>
<feature type="region of interest" description="Disordered" evidence="2">
    <location>
        <begin position="245"/>
        <end position="276"/>
    </location>
</feature>
<keyword evidence="4" id="KW-1185">Reference proteome</keyword>